<dbReference type="InterPro" id="IPR026960">
    <property type="entry name" value="RVT-Znf"/>
</dbReference>
<evidence type="ECO:0000259" key="1">
    <source>
        <dbReference type="Pfam" id="PF13966"/>
    </source>
</evidence>
<evidence type="ECO:0000313" key="2">
    <source>
        <dbReference type="EMBL" id="KAB1221518.1"/>
    </source>
</evidence>
<sequence length="248" mass="27199">MGDICQPKQFGGLGIRRLEEMNRAFILKLAWSLFHKPNSVNALIMKAKYHPCTSLLEAGAKSGASIIWQGISRVLGSLKGNVCIVPCNGAAVSIVDDPWIPSLPAFKPSRLLTSSTVHWVAELVDHSTSGWDLSLIQSLFTADSIPYILALSLPNQFHVDSLFGVPILVVFSLRRARQCFLSEHDWSLLWKLPLQDQLKLLFWKVASEAIPVRAPSRIAFGSTSPPICANCGDAQDSILHIFHGCVAT</sequence>
<gene>
    <name evidence="2" type="ORF">CJ030_MR2G027157</name>
</gene>
<dbReference type="AlphaFoldDB" id="A0A6A1WCU2"/>
<keyword evidence="3" id="KW-1185">Reference proteome</keyword>
<evidence type="ECO:0000313" key="3">
    <source>
        <dbReference type="Proteomes" id="UP000516437"/>
    </source>
</evidence>
<protein>
    <recommendedName>
        <fullName evidence="1">Reverse transcriptase zinc-binding domain-containing protein</fullName>
    </recommendedName>
</protein>
<accession>A0A6A1WCU2</accession>
<name>A0A6A1WCU2_9ROSI</name>
<feature type="domain" description="Reverse transcriptase zinc-binding" evidence="1">
    <location>
        <begin position="182"/>
        <end position="246"/>
    </location>
</feature>
<proteinExistence type="predicted"/>
<organism evidence="2 3">
    <name type="scientific">Morella rubra</name>
    <name type="common">Chinese bayberry</name>
    <dbReference type="NCBI Taxonomy" id="262757"/>
    <lineage>
        <taxon>Eukaryota</taxon>
        <taxon>Viridiplantae</taxon>
        <taxon>Streptophyta</taxon>
        <taxon>Embryophyta</taxon>
        <taxon>Tracheophyta</taxon>
        <taxon>Spermatophyta</taxon>
        <taxon>Magnoliopsida</taxon>
        <taxon>eudicotyledons</taxon>
        <taxon>Gunneridae</taxon>
        <taxon>Pentapetalae</taxon>
        <taxon>rosids</taxon>
        <taxon>fabids</taxon>
        <taxon>Fagales</taxon>
        <taxon>Myricaceae</taxon>
        <taxon>Morella</taxon>
    </lineage>
</organism>
<reference evidence="2 3" key="1">
    <citation type="journal article" date="2019" name="Plant Biotechnol. J.">
        <title>The red bayberry genome and genetic basis of sex determination.</title>
        <authorList>
            <person name="Jia H.M."/>
            <person name="Jia H.J."/>
            <person name="Cai Q.L."/>
            <person name="Wang Y."/>
            <person name="Zhao H.B."/>
            <person name="Yang W.F."/>
            <person name="Wang G.Y."/>
            <person name="Li Y.H."/>
            <person name="Zhan D.L."/>
            <person name="Shen Y.T."/>
            <person name="Niu Q.F."/>
            <person name="Chang L."/>
            <person name="Qiu J."/>
            <person name="Zhao L."/>
            <person name="Xie H.B."/>
            <person name="Fu W.Y."/>
            <person name="Jin J."/>
            <person name="Li X.W."/>
            <person name="Jiao Y."/>
            <person name="Zhou C.C."/>
            <person name="Tu T."/>
            <person name="Chai C.Y."/>
            <person name="Gao J.L."/>
            <person name="Fan L.J."/>
            <person name="van de Weg E."/>
            <person name="Wang J.Y."/>
            <person name="Gao Z.S."/>
        </authorList>
    </citation>
    <scope>NUCLEOTIDE SEQUENCE [LARGE SCALE GENOMIC DNA]</scope>
    <source>
        <tissue evidence="2">Leaves</tissue>
    </source>
</reference>
<dbReference type="Proteomes" id="UP000516437">
    <property type="component" value="Chromosome 2"/>
</dbReference>
<comment type="caution">
    <text evidence="2">The sequence shown here is derived from an EMBL/GenBank/DDBJ whole genome shotgun (WGS) entry which is preliminary data.</text>
</comment>
<dbReference type="OrthoDB" id="1742963at2759"/>
<dbReference type="Pfam" id="PF13966">
    <property type="entry name" value="zf-RVT"/>
    <property type="match status" value="1"/>
</dbReference>
<dbReference type="EMBL" id="RXIC02000020">
    <property type="protein sequence ID" value="KAB1221518.1"/>
    <property type="molecule type" value="Genomic_DNA"/>
</dbReference>